<evidence type="ECO:0000256" key="7">
    <source>
        <dbReference type="ARBA" id="ARBA00022777"/>
    </source>
</evidence>
<dbReference type="SUPFAM" id="SSF56112">
    <property type="entry name" value="Protein kinase-like (PK-like)"/>
    <property type="match status" value="1"/>
</dbReference>
<dbReference type="Gene3D" id="1.10.510.10">
    <property type="entry name" value="Transferase(Phosphotransferase) domain 1"/>
    <property type="match status" value="1"/>
</dbReference>
<feature type="domain" description="Protein kinase" evidence="12">
    <location>
        <begin position="85"/>
        <end position="347"/>
    </location>
</feature>
<dbReference type="PROSITE" id="PS00108">
    <property type="entry name" value="PROTEIN_KINASE_ST"/>
    <property type="match status" value="1"/>
</dbReference>
<comment type="catalytic activity">
    <reaction evidence="10">
        <text>L-seryl-[protein] + ATP = O-phospho-L-seryl-[protein] + ADP + H(+)</text>
        <dbReference type="Rhea" id="RHEA:17989"/>
        <dbReference type="Rhea" id="RHEA-COMP:9863"/>
        <dbReference type="Rhea" id="RHEA-COMP:11604"/>
        <dbReference type="ChEBI" id="CHEBI:15378"/>
        <dbReference type="ChEBI" id="CHEBI:29999"/>
        <dbReference type="ChEBI" id="CHEBI:30616"/>
        <dbReference type="ChEBI" id="CHEBI:83421"/>
        <dbReference type="ChEBI" id="CHEBI:456216"/>
        <dbReference type="EC" id="2.7.11.1"/>
    </reaction>
</comment>
<dbReference type="GO" id="GO:0005524">
    <property type="term" value="F:ATP binding"/>
    <property type="evidence" value="ECO:0007669"/>
    <property type="project" value="UniProtKB-KW"/>
</dbReference>
<dbReference type="PANTHER" id="PTHR48151">
    <property type="entry name" value="SH3 DOMAIN-CONTAINING PROTEIN"/>
    <property type="match status" value="1"/>
</dbReference>
<dbReference type="EC" id="2.7.11.1" evidence="2"/>
<dbReference type="InterPro" id="IPR008271">
    <property type="entry name" value="Ser/Thr_kinase_AS"/>
</dbReference>
<feature type="region of interest" description="Disordered" evidence="11">
    <location>
        <begin position="869"/>
        <end position="898"/>
    </location>
</feature>
<dbReference type="GO" id="GO:0004674">
    <property type="term" value="F:protein serine/threonine kinase activity"/>
    <property type="evidence" value="ECO:0007669"/>
    <property type="project" value="UniProtKB-KW"/>
</dbReference>
<evidence type="ECO:0000256" key="5">
    <source>
        <dbReference type="ARBA" id="ARBA00022679"/>
    </source>
</evidence>
<feature type="region of interest" description="Disordered" evidence="11">
    <location>
        <begin position="1"/>
        <end position="24"/>
    </location>
</feature>
<dbReference type="InterPro" id="IPR011009">
    <property type="entry name" value="Kinase-like_dom_sf"/>
</dbReference>
<keyword evidence="5" id="KW-0808">Transferase</keyword>
<evidence type="ECO:0000256" key="1">
    <source>
        <dbReference type="ARBA" id="ARBA00010507"/>
    </source>
</evidence>
<evidence type="ECO:0000256" key="4">
    <source>
        <dbReference type="ARBA" id="ARBA00022553"/>
    </source>
</evidence>
<accession>A0AAW2N3T2</accession>
<dbReference type="SMART" id="SM00220">
    <property type="entry name" value="S_TKc"/>
    <property type="match status" value="1"/>
</dbReference>
<name>A0AAW2N3T2_9LAMI</name>
<dbReference type="EMBL" id="JACGWM010000012">
    <property type="protein sequence ID" value="KAL0337176.1"/>
    <property type="molecule type" value="Genomic_DNA"/>
</dbReference>
<keyword evidence="8" id="KW-0067">ATP-binding</keyword>
<evidence type="ECO:0000256" key="11">
    <source>
        <dbReference type="SAM" id="MobiDB-lite"/>
    </source>
</evidence>
<evidence type="ECO:0000256" key="3">
    <source>
        <dbReference type="ARBA" id="ARBA00022527"/>
    </source>
</evidence>
<feature type="region of interest" description="Disordered" evidence="11">
    <location>
        <begin position="1472"/>
        <end position="1537"/>
    </location>
</feature>
<sequence>MSNGGGSVAMSMDNSSVGSNDSHTRILGHQGLKRVKNYSVAASVNHGRVSHGLSDDALAQALMDPRYPTEGLGNYDEWTIDLRKLNMGPAFAQGAFGKLYKGTYNGEDVAIKLLEKPENDVERAQLMEQQFQQEVMMLARLRHPNIVRFIGACRKPMVWCIVTEYAKGGSVRQFLTKRQNRSVPLKLAVKQALDVARGMEYVHGLNLIHRDLKSDNLLIAADKSIKIADFGVARIEVQTEGMTPETGTYRWMAPEMIQHRPYTQKVDVYSFGIVLWELITGMLPFQNMTAVQAAFAVVNKGVRPTVPNDCLQVLSQIMTRCWDGNPDVRPSFSEVVRMLEAAETEIMTTVRKARFRSILGGSRHLLSPLSYMDLYLQSHRFIYESSTASKKKRDFLSNNSITISALRRRFLFIEAKIHGGNCLRSLFLFRFDSSGTTLMDLITSDGSSSKPPPASSATAPPPMDATVNMEAPGAPMPMVVERKSKRGTLMQIQSDTISAAKAAFQPVRANIMPQRQKKKPVSYAQLARSIHELAATSDQKSSQRQLIHHVFPKLAVYNSVDPSLAPSLLMLDQQCEDRTVLRYVYYYLARILSDSGSQGLSPGGGIPTPNWDALADIDAGGGVTRADVVPRVVERLTSEALNEEVEFHARRLQALKALTYAPSSNSEILSRLYEIVFSILDKVAEPQKRKKGIFGTKGGDKESIIRSNLQYAALSALRRLPLDPGNPAFLQRAAQGVSFSDPIAVRHSLEILSELASKDPYAVAMALGKSFYKSGALQDVLHLHDVLARVALAKLCHTVSRARALDERPDVKSQFNSVLYQLLLDPSERVCFEAVLCVLGKFDNSESTEERAAGWYRLSREILRLPDSASVKDSSSEEKDAVPSKATKDKSSKTRRPQPLIKLVMRRLESSFRSFSRPVLHAAARIVQEMGKSRAAAFALGLQDIDEGAEVNTFSENTDSYDSDVNPTAPSEGHRRVASVSGMGQKDTVAGMLASLMEVVRTTVACECVYVRAMVIKALIWMQSPYESFDELESIIASELSDPSWPATLLNDILLTLHARFKATPDMAVTLLEIARIFATKVPGKIDADVLQLLWKTCLVGAGPDGKHTALEAVTIVLDLPPPQPGSILGLTSIDKVSASDPKSALALQRLVQAAVWFLGENANYAASEYAWESATPPGTALMMLDADKMVAAASSRNPTLAGALTRLQRCAFSGSWEIRIVAAQALTTMAIRSGEPYRLQIYEFLHTLAQGGVQSQFSDMHTSNGEDQGASGTGLGSLISPMLKVLDEMYSAQDELIKEMRNHDNAKKEWTDEELKKLYETHERLLDLVSLFCYVPRAKYLPLGPTSAKLIDIYRTRHNISASSGLNDPAVATGISDLIYETSKTRIQDVLFETTKTKTKPAEPDALDDDLVNFWAANLGDDSAPAMNRVNEFLAGAGTDAPDVEEENIISRPSMSYDDMWAKTLLETTEREEYDARSSGSSSPDSTGSVETSISSHFGGMNYPSLFSSKPSSHGPSKFKERSSGSRYSAYEAPGSPVDILDLFC</sequence>
<feature type="compositionally biased region" description="Basic and acidic residues" evidence="11">
    <location>
        <begin position="874"/>
        <end position="892"/>
    </location>
</feature>
<evidence type="ECO:0000256" key="9">
    <source>
        <dbReference type="ARBA" id="ARBA00047899"/>
    </source>
</evidence>
<feature type="region of interest" description="Disordered" evidence="11">
    <location>
        <begin position="442"/>
        <end position="471"/>
    </location>
</feature>
<feature type="compositionally biased region" description="Polar residues" evidence="11">
    <location>
        <begin position="955"/>
        <end position="969"/>
    </location>
</feature>
<dbReference type="CDD" id="cd13999">
    <property type="entry name" value="STKc_MAP3K-like"/>
    <property type="match status" value="1"/>
</dbReference>
<comment type="similarity">
    <text evidence="1">Belongs to the protein kinase superfamily. TKL Ser/Thr protein kinase family. RAF subfamily.</text>
</comment>
<feature type="compositionally biased region" description="Polar residues" evidence="11">
    <location>
        <begin position="12"/>
        <end position="21"/>
    </location>
</feature>
<dbReference type="InterPro" id="IPR053296">
    <property type="entry name" value="TSET_member_tstB"/>
</dbReference>
<evidence type="ECO:0000259" key="12">
    <source>
        <dbReference type="PROSITE" id="PS50011"/>
    </source>
</evidence>
<dbReference type="PANTHER" id="PTHR48151:SF3">
    <property type="entry name" value="SH3 DOMAIN-CONTAINING PROTEIN"/>
    <property type="match status" value="1"/>
</dbReference>
<proteinExistence type="inferred from homology"/>
<organism evidence="13">
    <name type="scientific">Sesamum calycinum</name>
    <dbReference type="NCBI Taxonomy" id="2727403"/>
    <lineage>
        <taxon>Eukaryota</taxon>
        <taxon>Viridiplantae</taxon>
        <taxon>Streptophyta</taxon>
        <taxon>Embryophyta</taxon>
        <taxon>Tracheophyta</taxon>
        <taxon>Spermatophyta</taxon>
        <taxon>Magnoliopsida</taxon>
        <taxon>eudicotyledons</taxon>
        <taxon>Gunneridae</taxon>
        <taxon>Pentapetalae</taxon>
        <taxon>asterids</taxon>
        <taxon>lamiids</taxon>
        <taxon>Lamiales</taxon>
        <taxon>Pedaliaceae</taxon>
        <taxon>Sesamum</taxon>
    </lineage>
</organism>
<dbReference type="Gene3D" id="3.30.200.20">
    <property type="entry name" value="Phosphorylase Kinase, domain 1"/>
    <property type="match status" value="1"/>
</dbReference>
<evidence type="ECO:0000256" key="8">
    <source>
        <dbReference type="ARBA" id="ARBA00022840"/>
    </source>
</evidence>
<feature type="compositionally biased region" description="Pro residues" evidence="11">
    <location>
        <begin position="450"/>
        <end position="463"/>
    </location>
</feature>
<gene>
    <name evidence="13" type="ORF">Scaly_1992700</name>
</gene>
<dbReference type="PROSITE" id="PS50011">
    <property type="entry name" value="PROTEIN_KINASE_DOM"/>
    <property type="match status" value="1"/>
</dbReference>
<reference evidence="13" key="2">
    <citation type="journal article" date="2024" name="Plant">
        <title>Genomic evolution and insights into agronomic trait innovations of Sesamum species.</title>
        <authorList>
            <person name="Miao H."/>
            <person name="Wang L."/>
            <person name="Qu L."/>
            <person name="Liu H."/>
            <person name="Sun Y."/>
            <person name="Le M."/>
            <person name="Wang Q."/>
            <person name="Wei S."/>
            <person name="Zheng Y."/>
            <person name="Lin W."/>
            <person name="Duan Y."/>
            <person name="Cao H."/>
            <person name="Xiong S."/>
            <person name="Wang X."/>
            <person name="Wei L."/>
            <person name="Li C."/>
            <person name="Ma Q."/>
            <person name="Ju M."/>
            <person name="Zhao R."/>
            <person name="Li G."/>
            <person name="Mu C."/>
            <person name="Tian Q."/>
            <person name="Mei H."/>
            <person name="Zhang T."/>
            <person name="Gao T."/>
            <person name="Zhang H."/>
        </authorList>
    </citation>
    <scope>NUCLEOTIDE SEQUENCE</scope>
    <source>
        <strain evidence="13">KEN8</strain>
    </source>
</reference>
<reference evidence="13" key="1">
    <citation type="submission" date="2020-06" db="EMBL/GenBank/DDBJ databases">
        <authorList>
            <person name="Li T."/>
            <person name="Hu X."/>
            <person name="Zhang T."/>
            <person name="Song X."/>
            <person name="Zhang H."/>
            <person name="Dai N."/>
            <person name="Sheng W."/>
            <person name="Hou X."/>
            <person name="Wei L."/>
        </authorList>
    </citation>
    <scope>NUCLEOTIDE SEQUENCE</scope>
    <source>
        <strain evidence="13">KEN8</strain>
        <tissue evidence="13">Leaf</tissue>
    </source>
</reference>
<protein>
    <recommendedName>
        <fullName evidence="2">non-specific serine/threonine protein kinase</fullName>
        <ecNumber evidence="2">2.7.11.1</ecNumber>
    </recommendedName>
</protein>
<dbReference type="FunFam" id="3.30.200.20:FF:000060">
    <property type="entry name" value="Serine/threonine-protein kinase isoform 1"/>
    <property type="match status" value="1"/>
</dbReference>
<evidence type="ECO:0000256" key="2">
    <source>
        <dbReference type="ARBA" id="ARBA00012513"/>
    </source>
</evidence>
<feature type="compositionally biased region" description="Low complexity" evidence="11">
    <location>
        <begin position="1479"/>
        <end position="1494"/>
    </location>
</feature>
<dbReference type="SUPFAM" id="SSF48371">
    <property type="entry name" value="ARM repeat"/>
    <property type="match status" value="1"/>
</dbReference>
<dbReference type="PRINTS" id="PR00109">
    <property type="entry name" value="TYRKINASE"/>
</dbReference>
<comment type="caution">
    <text evidence="13">The sequence shown here is derived from an EMBL/GenBank/DDBJ whole genome shotgun (WGS) entry which is preliminary data.</text>
</comment>
<comment type="catalytic activity">
    <reaction evidence="9">
        <text>L-threonyl-[protein] + ATP = O-phospho-L-threonyl-[protein] + ADP + H(+)</text>
        <dbReference type="Rhea" id="RHEA:46608"/>
        <dbReference type="Rhea" id="RHEA-COMP:11060"/>
        <dbReference type="Rhea" id="RHEA-COMP:11605"/>
        <dbReference type="ChEBI" id="CHEBI:15378"/>
        <dbReference type="ChEBI" id="CHEBI:30013"/>
        <dbReference type="ChEBI" id="CHEBI:30616"/>
        <dbReference type="ChEBI" id="CHEBI:61977"/>
        <dbReference type="ChEBI" id="CHEBI:456216"/>
        <dbReference type="EC" id="2.7.11.1"/>
    </reaction>
</comment>
<keyword evidence="6" id="KW-0547">Nucleotide-binding</keyword>
<dbReference type="FunFam" id="1.10.510.10:FF:000316">
    <property type="entry name" value="serine/threonine-protein kinase HT1"/>
    <property type="match status" value="1"/>
</dbReference>
<feature type="region of interest" description="Disordered" evidence="11">
    <location>
        <begin position="955"/>
        <end position="981"/>
    </location>
</feature>
<dbReference type="InterPro" id="IPR000719">
    <property type="entry name" value="Prot_kinase_dom"/>
</dbReference>
<dbReference type="InterPro" id="IPR001245">
    <property type="entry name" value="Ser-Thr/Tyr_kinase_cat_dom"/>
</dbReference>
<dbReference type="InterPro" id="IPR016024">
    <property type="entry name" value="ARM-type_fold"/>
</dbReference>
<evidence type="ECO:0000313" key="13">
    <source>
        <dbReference type="EMBL" id="KAL0337176.1"/>
    </source>
</evidence>
<evidence type="ECO:0000256" key="6">
    <source>
        <dbReference type="ARBA" id="ARBA00022741"/>
    </source>
</evidence>
<dbReference type="Pfam" id="PF07714">
    <property type="entry name" value="PK_Tyr_Ser-Thr"/>
    <property type="match status" value="1"/>
</dbReference>
<keyword evidence="7 13" id="KW-0418">Kinase</keyword>
<feature type="compositionally biased region" description="Polar residues" evidence="11">
    <location>
        <begin position="1506"/>
        <end position="1516"/>
    </location>
</feature>
<evidence type="ECO:0000256" key="10">
    <source>
        <dbReference type="ARBA" id="ARBA00048679"/>
    </source>
</evidence>
<keyword evidence="4" id="KW-0597">Phosphoprotein</keyword>
<keyword evidence="3" id="KW-0723">Serine/threonine-protein kinase</keyword>